<dbReference type="GO" id="GO:0004622">
    <property type="term" value="F:phosphatidylcholine lysophospholipase activity"/>
    <property type="evidence" value="ECO:0007669"/>
    <property type="project" value="TreeGrafter"/>
</dbReference>
<dbReference type="InterPro" id="IPR036514">
    <property type="entry name" value="SGNH_hydro_sf"/>
</dbReference>
<feature type="compositionally biased region" description="Gly residues" evidence="1">
    <location>
        <begin position="14"/>
        <end position="31"/>
    </location>
</feature>
<dbReference type="PANTHER" id="PTHR30383">
    <property type="entry name" value="THIOESTERASE 1/PROTEASE 1/LYSOPHOSPHOLIPASE L1"/>
    <property type="match status" value="1"/>
</dbReference>
<dbReference type="Gene3D" id="3.40.50.1110">
    <property type="entry name" value="SGNH hydrolase"/>
    <property type="match status" value="1"/>
</dbReference>
<reference evidence="2 3" key="1">
    <citation type="journal article" date="2012" name="J. Bacteriol.">
        <title>Draft genome of Streptomyces tsukubaensis NRRL 18488, the producer of the clinically important immunosuppressant tacrolimus (FK506).</title>
        <authorList>
            <person name="Barreiro C."/>
            <person name="Prieto C."/>
            <person name="Sola-Landa A."/>
            <person name="Solera E."/>
            <person name="Martinez-Castro M."/>
            <person name="Perez-Redondo R."/>
            <person name="Garcia-Estrada C."/>
            <person name="Aparicio J.F."/>
            <person name="Fernandez-Martinez L.T."/>
            <person name="Santos-Aberturas J."/>
            <person name="Salehi-Najafabadi Z."/>
            <person name="Rodriguez-Garcia A."/>
            <person name="Tauch A."/>
            <person name="Martin J.F."/>
        </authorList>
    </citation>
    <scope>NUCLEOTIDE SEQUENCE [LARGE SCALE GENOMIC DNA]</scope>
    <source>
        <strain evidence="3">DSM 42081 / NBRC 108919 / NRRL 18488 / 9993</strain>
    </source>
</reference>
<dbReference type="Pfam" id="PF00657">
    <property type="entry name" value="Lipase_GDSL"/>
    <property type="match status" value="1"/>
</dbReference>
<dbReference type="PANTHER" id="PTHR30383:SF5">
    <property type="entry name" value="SGNH HYDROLASE-TYPE ESTERASE DOMAIN-CONTAINING PROTEIN"/>
    <property type="match status" value="1"/>
</dbReference>
<dbReference type="AlphaFoldDB" id="I2MXS5"/>
<accession>I2MXS5</accession>
<keyword evidence="3" id="KW-1185">Reference proteome</keyword>
<evidence type="ECO:0000256" key="1">
    <source>
        <dbReference type="SAM" id="MobiDB-lite"/>
    </source>
</evidence>
<feature type="region of interest" description="Disordered" evidence="1">
    <location>
        <begin position="1"/>
        <end position="48"/>
    </location>
</feature>
<dbReference type="EMBL" id="CP029159">
    <property type="protein sequence ID" value="QKM69937.1"/>
    <property type="molecule type" value="Genomic_DNA"/>
</dbReference>
<dbReference type="SUPFAM" id="SSF52266">
    <property type="entry name" value="SGNH hydrolase"/>
    <property type="match status" value="1"/>
</dbReference>
<gene>
    <name evidence="2" type="ORF">STSU_025160</name>
</gene>
<protein>
    <submittedName>
        <fullName evidence="2">Uncharacterized protein</fullName>
    </submittedName>
</protein>
<proteinExistence type="predicted"/>
<evidence type="ECO:0000313" key="3">
    <source>
        <dbReference type="Proteomes" id="UP000005940"/>
    </source>
</evidence>
<name>I2MXS5_STRT9</name>
<sequence length="341" mass="35921">MHDRHSAARTTGYGTSGGTDSGGGTGTGDPGAGAEAPGGRPARRRGRAAAAAGVSAALVLAAALTGCDSSSDSDDGTRTKGAAVKKAPEFVWDRSPGTIAAVGDSITRSFNACTVLSDCPESSWSTGTDSRVRSLALRLIGDPATVSQRTWNYAKTGAEMADIPAQMAKAAARKPELVTVLVGANDACSDSAELMTPVEDFRTSFTGALKQLRAVSPKSQVYVSSVPDLKRLWETGREDPVGRQIWKLGICASMLKDSEDLGPEATARRARVQERVVAYNAVLKEVCATDLRCRYDGGAVFSYAFVGDQLSRWDWFHPSRNGQSRLAEIAYRNITAAGAPK</sequence>
<dbReference type="InterPro" id="IPR001087">
    <property type="entry name" value="GDSL"/>
</dbReference>
<dbReference type="InterPro" id="IPR051532">
    <property type="entry name" value="Ester_Hydrolysis_Enzymes"/>
</dbReference>
<evidence type="ECO:0000313" key="2">
    <source>
        <dbReference type="EMBL" id="QKM69937.1"/>
    </source>
</evidence>
<dbReference type="RefSeq" id="WP_006349458.1">
    <property type="nucleotide sequence ID" value="NZ_CP029159.1"/>
</dbReference>
<organism evidence="2 3">
    <name type="scientific">Streptomyces tsukubensis (strain DSM 42081 / NBRC 108919 / NRRL 18488 / 9993)</name>
    <dbReference type="NCBI Taxonomy" id="1114943"/>
    <lineage>
        <taxon>Bacteria</taxon>
        <taxon>Bacillati</taxon>
        <taxon>Actinomycetota</taxon>
        <taxon>Actinomycetes</taxon>
        <taxon>Kitasatosporales</taxon>
        <taxon>Streptomycetaceae</taxon>
        <taxon>Streptomyces</taxon>
    </lineage>
</organism>
<dbReference type="Proteomes" id="UP000005940">
    <property type="component" value="Chromosome"/>
</dbReference>